<organism evidence="1 2">
    <name type="scientific">Pseudoalteromonas piscicida</name>
    <dbReference type="NCBI Taxonomy" id="43662"/>
    <lineage>
        <taxon>Bacteria</taxon>
        <taxon>Pseudomonadati</taxon>
        <taxon>Pseudomonadota</taxon>
        <taxon>Gammaproteobacteria</taxon>
        <taxon>Alteromonadales</taxon>
        <taxon>Pseudoalteromonadaceae</taxon>
        <taxon>Pseudoalteromonas</taxon>
    </lineage>
</organism>
<evidence type="ECO:0000313" key="2">
    <source>
        <dbReference type="Proteomes" id="UP000228621"/>
    </source>
</evidence>
<dbReference type="Pfam" id="PF25691">
    <property type="entry name" value="BW3TFN"/>
    <property type="match status" value="1"/>
</dbReference>
<dbReference type="InterPro" id="IPR058040">
    <property type="entry name" value="BW3TFN"/>
</dbReference>
<dbReference type="RefSeq" id="WP_099640742.1">
    <property type="nucleotide sequence ID" value="NZ_NKHF01000015.1"/>
</dbReference>
<comment type="caution">
    <text evidence="1">The sequence shown here is derived from an EMBL/GenBank/DDBJ whole genome shotgun (WGS) entry which is preliminary data.</text>
</comment>
<sequence>MATLTLQGRKALARLMQQQAIYLAWGKGESSWDNTLPPTPTNTTQLTNLIGYRKAKQIRFCEPDEQGEIQVPTGKFKLTDVVSQHLYCQFTYDFEDGLGEHIRELGLMLGTTPSAEIPAGQYYLTPDEVVDTGELILLEHRPALFRDQGVRETFEFVISF</sequence>
<protein>
    <submittedName>
        <fullName evidence="1">Uncharacterized protein</fullName>
    </submittedName>
</protein>
<evidence type="ECO:0000313" key="1">
    <source>
        <dbReference type="EMBL" id="PCK33121.1"/>
    </source>
</evidence>
<proteinExistence type="predicted"/>
<gene>
    <name evidence="1" type="ORF">CEX98_03495</name>
</gene>
<dbReference type="OrthoDB" id="8212120at2"/>
<dbReference type="AlphaFoldDB" id="A0A2A5JV05"/>
<accession>A0A2A5JV05</accession>
<dbReference type="EMBL" id="NKHF01000015">
    <property type="protein sequence ID" value="PCK33121.1"/>
    <property type="molecule type" value="Genomic_DNA"/>
</dbReference>
<keyword evidence="2" id="KW-1185">Reference proteome</keyword>
<name>A0A2A5JV05_PSEO7</name>
<dbReference type="Proteomes" id="UP000228621">
    <property type="component" value="Unassembled WGS sequence"/>
</dbReference>
<reference evidence="2" key="1">
    <citation type="journal article" date="2019" name="Genome Announc.">
        <title>Draft Genome Sequence of Pseudoalteromonas piscicida Strain 36Y ROTHPW, an Hypersaline Seawater Isolate from the South Coast of Sonora, Mexico.</title>
        <authorList>
            <person name="Sanchez-Diaz R."/>
            <person name="Molina-Garza Z.J."/>
            <person name="Cruz-Suarez L.E."/>
            <person name="Selvin J."/>
            <person name="Kiran G.S."/>
            <person name="Ibarra-Gamez J.C."/>
            <person name="Gomez-Gil B."/>
            <person name="Galaviz-Silva L."/>
        </authorList>
    </citation>
    <scope>NUCLEOTIDE SEQUENCE [LARGE SCALE GENOMIC DNA]</scope>
    <source>
        <strain evidence="2">36Y_RITHPW</strain>
    </source>
</reference>